<evidence type="ECO:0000256" key="8">
    <source>
        <dbReference type="SAM" id="SignalP"/>
    </source>
</evidence>
<dbReference type="GO" id="GO:0009425">
    <property type="term" value="C:bacterial-type flagellum basal body"/>
    <property type="evidence" value="ECO:0007669"/>
    <property type="project" value="UniProtKB-SubCell"/>
</dbReference>
<dbReference type="Pfam" id="PF04347">
    <property type="entry name" value="FliO"/>
    <property type="match status" value="1"/>
</dbReference>
<feature type="chain" id="PRO_5004228953" description="Flagellar protein" evidence="8">
    <location>
        <begin position="20"/>
        <end position="112"/>
    </location>
</feature>
<name>Q3SJV2_THIDA</name>
<evidence type="ECO:0000256" key="5">
    <source>
        <dbReference type="ARBA" id="ARBA00023143"/>
    </source>
</evidence>
<reference evidence="9 10" key="1">
    <citation type="journal article" date="2006" name="J. Bacteriol.">
        <title>The genome sequence of the obligately chemolithoautotrophic, facultatively anaerobic bacterium Thiobacillus denitrificans.</title>
        <authorList>
            <person name="Beller H.R."/>
            <person name="Chain P.S."/>
            <person name="Letain T.E."/>
            <person name="Chakicherla A."/>
            <person name="Larimer F.W."/>
            <person name="Richardson P.M."/>
            <person name="Coleman M.A."/>
            <person name="Wood A.P."/>
            <person name="Kelly D.P."/>
        </authorList>
    </citation>
    <scope>NUCLEOTIDE SEQUENCE [LARGE SCALE GENOMIC DNA]</scope>
    <source>
        <strain evidence="9 10">ATCC 25259</strain>
    </source>
</reference>
<dbReference type="GO" id="GO:0005886">
    <property type="term" value="C:plasma membrane"/>
    <property type="evidence" value="ECO:0007669"/>
    <property type="project" value="UniProtKB-SubCell"/>
</dbReference>
<feature type="signal peptide" evidence="8">
    <location>
        <begin position="1"/>
        <end position="19"/>
    </location>
</feature>
<evidence type="ECO:0000313" key="9">
    <source>
        <dbReference type="EMBL" id="AAZ97047.1"/>
    </source>
</evidence>
<keyword evidence="10" id="KW-1185">Reference proteome</keyword>
<keyword evidence="9" id="KW-0282">Flagellum</keyword>
<proteinExistence type="inferred from homology"/>
<keyword evidence="8" id="KW-0732">Signal</keyword>
<gene>
    <name evidence="9" type="ordered locus">Tbd_1094</name>
</gene>
<dbReference type="AlphaFoldDB" id="Q3SJV2"/>
<comment type="similarity">
    <text evidence="6 7">Belongs to the FliO/MopB family.</text>
</comment>
<dbReference type="HOGENOM" id="CLU_113213_0_2_4"/>
<keyword evidence="1 7" id="KW-1003">Cell membrane</keyword>
<keyword evidence="2 7" id="KW-0812">Transmembrane</keyword>
<dbReference type="STRING" id="292415.Tbd_1094"/>
<dbReference type="InterPro" id="IPR052205">
    <property type="entry name" value="FliO/MopB"/>
</dbReference>
<dbReference type="PANTHER" id="PTHR38766">
    <property type="entry name" value="FLAGELLAR PROTEIN FLIO"/>
    <property type="match status" value="1"/>
</dbReference>
<evidence type="ECO:0000256" key="4">
    <source>
        <dbReference type="ARBA" id="ARBA00023136"/>
    </source>
</evidence>
<evidence type="ECO:0000256" key="2">
    <source>
        <dbReference type="ARBA" id="ARBA00022692"/>
    </source>
</evidence>
<keyword evidence="3 7" id="KW-1133">Transmembrane helix</keyword>
<keyword evidence="5 7" id="KW-0975">Bacterial flagellum</keyword>
<dbReference type="Proteomes" id="UP000008291">
    <property type="component" value="Chromosome"/>
</dbReference>
<protein>
    <recommendedName>
        <fullName evidence="7">Flagellar protein</fullName>
    </recommendedName>
</protein>
<dbReference type="GO" id="GO:0044781">
    <property type="term" value="P:bacterial-type flagellum organization"/>
    <property type="evidence" value="ECO:0007669"/>
    <property type="project" value="UniProtKB-UniRule"/>
</dbReference>
<evidence type="ECO:0000256" key="3">
    <source>
        <dbReference type="ARBA" id="ARBA00022989"/>
    </source>
</evidence>
<dbReference type="RefSeq" id="WP_011311606.1">
    <property type="nucleotide sequence ID" value="NC_007404.1"/>
</dbReference>
<dbReference type="EMBL" id="CP000116">
    <property type="protein sequence ID" value="AAZ97047.1"/>
    <property type="molecule type" value="Genomic_DNA"/>
</dbReference>
<evidence type="ECO:0000313" key="10">
    <source>
        <dbReference type="Proteomes" id="UP000008291"/>
    </source>
</evidence>
<organism evidence="9 10">
    <name type="scientific">Thiobacillus denitrificans (strain ATCC 25259 / T1)</name>
    <dbReference type="NCBI Taxonomy" id="292415"/>
    <lineage>
        <taxon>Bacteria</taxon>
        <taxon>Pseudomonadati</taxon>
        <taxon>Pseudomonadota</taxon>
        <taxon>Betaproteobacteria</taxon>
        <taxon>Nitrosomonadales</taxon>
        <taxon>Thiobacillaceae</taxon>
        <taxon>Thiobacillus</taxon>
    </lineage>
</organism>
<dbReference type="OrthoDB" id="9182371at2"/>
<comment type="subcellular location">
    <subcellularLocation>
        <location evidence="7">Cell membrane</location>
    </subcellularLocation>
    <subcellularLocation>
        <location evidence="7">Bacterial flagellum basal body</location>
    </subcellularLocation>
</comment>
<evidence type="ECO:0000256" key="6">
    <source>
        <dbReference type="ARBA" id="ARBA00037937"/>
    </source>
</evidence>
<evidence type="ECO:0000256" key="1">
    <source>
        <dbReference type="ARBA" id="ARBA00022475"/>
    </source>
</evidence>
<feature type="transmembrane region" description="Helical" evidence="7">
    <location>
        <begin position="29"/>
        <end position="49"/>
    </location>
</feature>
<keyword evidence="9" id="KW-0966">Cell projection</keyword>
<evidence type="ECO:0000256" key="7">
    <source>
        <dbReference type="RuleBase" id="RU362064"/>
    </source>
</evidence>
<keyword evidence="9" id="KW-0969">Cilium</keyword>
<sequence length="112" mass="11675">MARRTCAAAMLFVPAQVWAAAPDATGSMLSVFVSLALILGGFVAVAWLARRYLPGMASQGIVKVIGTTSVGPRERVVVVEIDNTWLTLGVGGGNVRLLHTLPKPAAGTESSR</sequence>
<dbReference type="KEGG" id="tbd:Tbd_1094"/>
<dbReference type="InterPro" id="IPR022781">
    <property type="entry name" value="Flagellar_biosynth_FliO"/>
</dbReference>
<accession>Q3SJV2</accession>
<dbReference type="NCBIfam" id="TIGR03500">
    <property type="entry name" value="FliO_TIGR"/>
    <property type="match status" value="1"/>
</dbReference>
<dbReference type="PANTHER" id="PTHR38766:SF1">
    <property type="entry name" value="FLAGELLAR PROTEIN FLIO"/>
    <property type="match status" value="1"/>
</dbReference>
<keyword evidence="4 7" id="KW-0472">Membrane</keyword>
<dbReference type="eggNOG" id="COG3190">
    <property type="taxonomic scope" value="Bacteria"/>
</dbReference>